<dbReference type="SUPFAM" id="SSF141488">
    <property type="entry name" value="YdhA-like"/>
    <property type="match status" value="1"/>
</dbReference>
<name>A0ABT0A0U0_9GAMM</name>
<evidence type="ECO:0000313" key="3">
    <source>
        <dbReference type="Proteomes" id="UP001165423"/>
    </source>
</evidence>
<feature type="compositionally biased region" description="Pro residues" evidence="1">
    <location>
        <begin position="10"/>
        <end position="21"/>
    </location>
</feature>
<protein>
    <recommendedName>
        <fullName evidence="4">C-type lysozyme inhibitor domain-containing protein</fullName>
    </recommendedName>
</protein>
<evidence type="ECO:0000313" key="2">
    <source>
        <dbReference type="EMBL" id="MCJ0824594.1"/>
    </source>
</evidence>
<proteinExistence type="predicted"/>
<keyword evidence="3" id="KW-1185">Reference proteome</keyword>
<dbReference type="Gene3D" id="2.40.128.200">
    <property type="match status" value="1"/>
</dbReference>
<sequence>MRAPRHADQGPPPASPSPQPQPTTAGATMHWQCGELLVDADAEGDAVRLHFSGRELRLPHVESLTGTRHADAAGNEFMRQGDGAILILAGEEQRDCSPGDRASPWTDAAARGIAYRAVGSEPGWLVEVGGGDAPRLHAVLDYGERTLDIPRATGISSTPGYGGKLSDGTDVVLRTRREPCRDGMSGEAFETGAELTVGDKVYRGCGAYLGD</sequence>
<accession>A0ABT0A0U0</accession>
<dbReference type="RefSeq" id="WP_243318481.1">
    <property type="nucleotide sequence ID" value="NZ_JALGCL010000001.1"/>
</dbReference>
<organism evidence="2 3">
    <name type="scientific">Cognatiluteimonas sedimenti</name>
    <dbReference type="NCBI Taxonomy" id="2927791"/>
    <lineage>
        <taxon>Bacteria</taxon>
        <taxon>Pseudomonadati</taxon>
        <taxon>Pseudomonadota</taxon>
        <taxon>Gammaproteobacteria</taxon>
        <taxon>Lysobacterales</taxon>
        <taxon>Lysobacteraceae</taxon>
        <taxon>Cognatiluteimonas</taxon>
    </lineage>
</organism>
<dbReference type="Proteomes" id="UP001165423">
    <property type="component" value="Unassembled WGS sequence"/>
</dbReference>
<feature type="region of interest" description="Disordered" evidence="1">
    <location>
        <begin position="1"/>
        <end position="26"/>
    </location>
</feature>
<dbReference type="EMBL" id="JALGCL010000001">
    <property type="protein sequence ID" value="MCJ0824594.1"/>
    <property type="molecule type" value="Genomic_DNA"/>
</dbReference>
<evidence type="ECO:0000256" key="1">
    <source>
        <dbReference type="SAM" id="MobiDB-lite"/>
    </source>
</evidence>
<gene>
    <name evidence="2" type="ORF">MQC88_01230</name>
</gene>
<reference evidence="2 3" key="1">
    <citation type="submission" date="2022-03" db="EMBL/GenBank/DDBJ databases">
        <title>Luteimonas soily sp. nov., a novel bacterium isolated from the soil.</title>
        <authorList>
            <person name="Zhang X."/>
        </authorList>
    </citation>
    <scope>NUCLEOTIDE SEQUENCE [LARGE SCALE GENOMIC DNA]</scope>
    <source>
        <strain evidence="2 3">50</strain>
    </source>
</reference>
<evidence type="ECO:0008006" key="4">
    <source>
        <dbReference type="Google" id="ProtNLM"/>
    </source>
</evidence>
<dbReference type="InterPro" id="IPR036328">
    <property type="entry name" value="MliC_sf"/>
</dbReference>
<comment type="caution">
    <text evidence="2">The sequence shown here is derived from an EMBL/GenBank/DDBJ whole genome shotgun (WGS) entry which is preliminary data.</text>
</comment>